<keyword evidence="1" id="KW-0472">Membrane</keyword>
<sequence>MKNHTDLEVNEIIKLKKLILETPVEVNLTDRIMERYDKNTMNTIRVTHQRKGWRRALVVIAAAISIFTVVTATGFISPTLAASIKQIPGMDSIFQLAGDLGLKAADEKGLFTDPNASDTHNGLTVQATVVAFDGTRVSIGIKRKVSDKDLFEKSLIESINGAVVSIKGQSFKSYSTTGGGNLTGVALKPSPDANAMILEFSDLRNQGGGSLPTKI</sequence>
<dbReference type="EMBL" id="LSFN01000005">
    <property type="protein sequence ID" value="OAB76994.1"/>
    <property type="molecule type" value="Genomic_DNA"/>
</dbReference>
<keyword evidence="1" id="KW-1133">Transmembrane helix</keyword>
<dbReference type="RefSeq" id="WP_082865614.1">
    <property type="nucleotide sequence ID" value="NZ_CP017770.1"/>
</dbReference>
<comment type="caution">
    <text evidence="3">The sequence shown here is derived from an EMBL/GenBank/DDBJ whole genome shotgun (WGS) entry which is preliminary data.</text>
</comment>
<dbReference type="Proteomes" id="UP000077134">
    <property type="component" value="Unassembled WGS sequence"/>
</dbReference>
<feature type="domain" description="DUF4179" evidence="2">
    <location>
        <begin position="54"/>
        <end position="142"/>
    </location>
</feature>
<name>A0A167FXD3_9BACL</name>
<organism evidence="3 4">
    <name type="scientific">Paenibacillus crassostreae</name>
    <dbReference type="NCBI Taxonomy" id="1763538"/>
    <lineage>
        <taxon>Bacteria</taxon>
        <taxon>Bacillati</taxon>
        <taxon>Bacillota</taxon>
        <taxon>Bacilli</taxon>
        <taxon>Bacillales</taxon>
        <taxon>Paenibacillaceae</taxon>
        <taxon>Paenibacillus</taxon>
    </lineage>
</organism>
<gene>
    <name evidence="3" type="ORF">PNBC_06275</name>
</gene>
<keyword evidence="4" id="KW-1185">Reference proteome</keyword>
<dbReference type="Gene3D" id="2.60.40.1630">
    <property type="entry name" value="bacillus anthracis domain"/>
    <property type="match status" value="1"/>
</dbReference>
<accession>A0A167FXD3</accession>
<evidence type="ECO:0000256" key="1">
    <source>
        <dbReference type="SAM" id="Phobius"/>
    </source>
</evidence>
<dbReference type="AlphaFoldDB" id="A0A167FXD3"/>
<dbReference type="OrthoDB" id="2639741at2"/>
<feature type="transmembrane region" description="Helical" evidence="1">
    <location>
        <begin position="56"/>
        <end position="76"/>
    </location>
</feature>
<evidence type="ECO:0000313" key="4">
    <source>
        <dbReference type="Proteomes" id="UP000077134"/>
    </source>
</evidence>
<proteinExistence type="predicted"/>
<dbReference type="Pfam" id="PF13786">
    <property type="entry name" value="DUF4179"/>
    <property type="match status" value="1"/>
</dbReference>
<evidence type="ECO:0000313" key="3">
    <source>
        <dbReference type="EMBL" id="OAB76994.1"/>
    </source>
</evidence>
<keyword evidence="1" id="KW-0812">Transmembrane</keyword>
<reference evidence="3 4" key="1">
    <citation type="submission" date="2016-02" db="EMBL/GenBank/DDBJ databases">
        <title>Paenibacillus sp. LPB0068, isolated from Crassostrea gigas.</title>
        <authorList>
            <person name="Shin S.-K."/>
            <person name="Yi H."/>
        </authorList>
    </citation>
    <scope>NUCLEOTIDE SEQUENCE [LARGE SCALE GENOMIC DNA]</scope>
    <source>
        <strain evidence="3 4">LPB0068</strain>
    </source>
</reference>
<protein>
    <recommendedName>
        <fullName evidence="2">DUF4179 domain-containing protein</fullName>
    </recommendedName>
</protein>
<evidence type="ECO:0000259" key="2">
    <source>
        <dbReference type="Pfam" id="PF13786"/>
    </source>
</evidence>
<dbReference type="InterPro" id="IPR025436">
    <property type="entry name" value="DUF4179"/>
</dbReference>